<dbReference type="KEGG" id="dti:Desti_3931"/>
<dbReference type="HOGENOM" id="CLU_1737622_0_0_7"/>
<evidence type="ECO:0000313" key="1">
    <source>
        <dbReference type="EMBL" id="AFM26573.1"/>
    </source>
</evidence>
<reference evidence="2" key="1">
    <citation type="submission" date="2012-06" db="EMBL/GenBank/DDBJ databases">
        <title>Complete sequence of chromosome of Desulfomonile tiedjei DSM 6799.</title>
        <authorList>
            <person name="Lucas S."/>
            <person name="Copeland A."/>
            <person name="Lapidus A."/>
            <person name="Glavina del Rio T."/>
            <person name="Dalin E."/>
            <person name="Tice H."/>
            <person name="Bruce D."/>
            <person name="Goodwin L."/>
            <person name="Pitluck S."/>
            <person name="Peters L."/>
            <person name="Ovchinnikova G."/>
            <person name="Zeytun A."/>
            <person name="Lu M."/>
            <person name="Kyrpides N."/>
            <person name="Mavromatis K."/>
            <person name="Ivanova N."/>
            <person name="Brettin T."/>
            <person name="Detter J.C."/>
            <person name="Han C."/>
            <person name="Larimer F."/>
            <person name="Land M."/>
            <person name="Hauser L."/>
            <person name="Markowitz V."/>
            <person name="Cheng J.-F."/>
            <person name="Hugenholtz P."/>
            <person name="Woyke T."/>
            <person name="Wu D."/>
            <person name="Spring S."/>
            <person name="Schroeder M."/>
            <person name="Brambilla E."/>
            <person name="Klenk H.-P."/>
            <person name="Eisen J.A."/>
        </authorList>
    </citation>
    <scope>NUCLEOTIDE SEQUENCE [LARGE SCALE GENOMIC DNA]</scope>
    <source>
        <strain evidence="2">ATCC 49306 / DSM 6799 / DCB-1</strain>
    </source>
</reference>
<proteinExistence type="predicted"/>
<dbReference type="EMBL" id="CP003360">
    <property type="protein sequence ID" value="AFM26573.1"/>
    <property type="molecule type" value="Genomic_DNA"/>
</dbReference>
<evidence type="ECO:0000313" key="2">
    <source>
        <dbReference type="Proteomes" id="UP000006055"/>
    </source>
</evidence>
<organism evidence="1 2">
    <name type="scientific">Desulfomonile tiedjei (strain ATCC 49306 / DSM 6799 / DCB-1)</name>
    <dbReference type="NCBI Taxonomy" id="706587"/>
    <lineage>
        <taxon>Bacteria</taxon>
        <taxon>Pseudomonadati</taxon>
        <taxon>Thermodesulfobacteriota</taxon>
        <taxon>Desulfomonilia</taxon>
        <taxon>Desulfomonilales</taxon>
        <taxon>Desulfomonilaceae</taxon>
        <taxon>Desulfomonile</taxon>
    </lineage>
</organism>
<protein>
    <submittedName>
        <fullName evidence="1">Uncharacterized protein</fullName>
    </submittedName>
</protein>
<keyword evidence="2" id="KW-1185">Reference proteome</keyword>
<dbReference type="Proteomes" id="UP000006055">
    <property type="component" value="Chromosome"/>
</dbReference>
<sequence length="151" mass="16674">MKGIKALRISTFVRVWLTIFLALWFLVTFSGAASPLLDSEPGPGERTPPKPPEISKVPPLFMTTLALLSKKGYGIVGPVQVIKIESNSLSLFTLKKEPDVLDLNGKQLAIKNSENKDLLLSEIQQFSKIYICRKGNEVIILVLPAKENKNA</sequence>
<accession>I4CAI2</accession>
<gene>
    <name evidence="1" type="ordered locus">Desti_3931</name>
</gene>
<dbReference type="AlphaFoldDB" id="I4CAI2"/>
<dbReference type="RefSeq" id="WP_014811699.1">
    <property type="nucleotide sequence ID" value="NC_018025.1"/>
</dbReference>
<name>I4CAI2_DESTA</name>